<dbReference type="GO" id="GO:0046677">
    <property type="term" value="P:response to antibiotic"/>
    <property type="evidence" value="ECO:0007669"/>
    <property type="project" value="UniProtKB-KW"/>
</dbReference>
<evidence type="ECO:0000256" key="21">
    <source>
        <dbReference type="ARBA" id="ARBA00023251"/>
    </source>
</evidence>
<evidence type="ECO:0000313" key="32">
    <source>
        <dbReference type="EMBL" id="EKE80882.1"/>
    </source>
</evidence>
<dbReference type="Gene3D" id="1.10.3810.10">
    <property type="entry name" value="Biosynthetic peptidoglycan transglycosylase-like"/>
    <property type="match status" value="1"/>
</dbReference>
<accession>K2K2F9</accession>
<keyword evidence="23" id="KW-0961">Cell wall biogenesis/degradation</keyword>
<evidence type="ECO:0000256" key="6">
    <source>
        <dbReference type="ARBA" id="ARBA00012448"/>
    </source>
</evidence>
<evidence type="ECO:0000256" key="23">
    <source>
        <dbReference type="ARBA" id="ARBA00023316"/>
    </source>
</evidence>
<comment type="catalytic activity">
    <reaction evidence="26">
        <text>[GlcNAc-(1-&gt;4)-Mur2Ac(oyl-L-Ala-gamma-D-Glu-L-Lys-D-Ala-D-Ala)](n)-di-trans,octa-cis-undecaprenyl diphosphate + beta-D-GlcNAc-(1-&gt;4)-Mur2Ac(oyl-L-Ala-gamma-D-Glu-L-Lys-D-Ala-D-Ala)-di-trans,octa-cis-undecaprenyl diphosphate = [GlcNAc-(1-&gt;4)-Mur2Ac(oyl-L-Ala-gamma-D-Glu-L-Lys-D-Ala-D-Ala)](n+1)-di-trans,octa-cis-undecaprenyl diphosphate + di-trans,octa-cis-undecaprenyl diphosphate + H(+)</text>
        <dbReference type="Rhea" id="RHEA:23708"/>
        <dbReference type="Rhea" id="RHEA-COMP:9602"/>
        <dbReference type="Rhea" id="RHEA-COMP:9603"/>
        <dbReference type="ChEBI" id="CHEBI:15378"/>
        <dbReference type="ChEBI" id="CHEBI:58405"/>
        <dbReference type="ChEBI" id="CHEBI:60033"/>
        <dbReference type="ChEBI" id="CHEBI:78435"/>
        <dbReference type="EC" id="2.4.99.28"/>
    </reaction>
</comment>
<keyword evidence="18" id="KW-0573">Peptidoglycan synthesis</keyword>
<dbReference type="RefSeq" id="WP_008489512.1">
    <property type="nucleotide sequence ID" value="NZ_AMRG01000014.1"/>
</dbReference>
<evidence type="ECO:0000256" key="22">
    <source>
        <dbReference type="ARBA" id="ARBA00023268"/>
    </source>
</evidence>
<evidence type="ECO:0000259" key="29">
    <source>
        <dbReference type="Pfam" id="PF00905"/>
    </source>
</evidence>
<evidence type="ECO:0000256" key="17">
    <source>
        <dbReference type="ARBA" id="ARBA00022968"/>
    </source>
</evidence>
<dbReference type="SUPFAM" id="SSF56601">
    <property type="entry name" value="beta-lactamase/transpeptidase-like"/>
    <property type="match status" value="1"/>
</dbReference>
<dbReference type="GO" id="GO:0030288">
    <property type="term" value="C:outer membrane-bounded periplasmic space"/>
    <property type="evidence" value="ECO:0007669"/>
    <property type="project" value="TreeGrafter"/>
</dbReference>
<evidence type="ECO:0000256" key="12">
    <source>
        <dbReference type="ARBA" id="ARBA00022676"/>
    </source>
</evidence>
<evidence type="ECO:0000256" key="20">
    <source>
        <dbReference type="ARBA" id="ARBA00023136"/>
    </source>
</evidence>
<dbReference type="PANTHER" id="PTHR32282">
    <property type="entry name" value="BINDING PROTEIN TRANSPEPTIDASE, PUTATIVE-RELATED"/>
    <property type="match status" value="1"/>
</dbReference>
<dbReference type="GO" id="GO:0071555">
    <property type="term" value="P:cell wall organization"/>
    <property type="evidence" value="ECO:0007669"/>
    <property type="project" value="UniProtKB-KW"/>
</dbReference>
<evidence type="ECO:0000256" key="27">
    <source>
        <dbReference type="ARBA" id="ARBA00060592"/>
    </source>
</evidence>
<dbReference type="GO" id="GO:0008360">
    <property type="term" value="P:regulation of cell shape"/>
    <property type="evidence" value="ECO:0007669"/>
    <property type="project" value="UniProtKB-KW"/>
</dbReference>
<keyword evidence="17" id="KW-0735">Signal-anchor</keyword>
<evidence type="ECO:0000256" key="24">
    <source>
        <dbReference type="ARBA" id="ARBA00034000"/>
    </source>
</evidence>
<evidence type="ECO:0000313" key="33">
    <source>
        <dbReference type="Proteomes" id="UP000014115"/>
    </source>
</evidence>
<dbReference type="GO" id="GO:0009252">
    <property type="term" value="P:peptidoglycan biosynthetic process"/>
    <property type="evidence" value="ECO:0007669"/>
    <property type="project" value="UniProtKB-UniPathway"/>
</dbReference>
<feature type="domain" description="Glycosyl transferase family 51" evidence="30">
    <location>
        <begin position="55"/>
        <end position="229"/>
    </location>
</feature>
<evidence type="ECO:0000256" key="28">
    <source>
        <dbReference type="SAM" id="Phobius"/>
    </source>
</evidence>
<keyword evidence="11" id="KW-0645">Protease</keyword>
<dbReference type="GO" id="GO:0008955">
    <property type="term" value="F:peptidoglycan glycosyltransferase activity"/>
    <property type="evidence" value="ECO:0007669"/>
    <property type="project" value="UniProtKB-EC"/>
</dbReference>
<gene>
    <name evidence="32" type="ORF">A10D4_10859</name>
</gene>
<dbReference type="GO" id="GO:0006508">
    <property type="term" value="P:proteolysis"/>
    <property type="evidence" value="ECO:0007669"/>
    <property type="project" value="UniProtKB-KW"/>
</dbReference>
<proteinExistence type="inferred from homology"/>
<evidence type="ECO:0000256" key="16">
    <source>
        <dbReference type="ARBA" id="ARBA00022960"/>
    </source>
</evidence>
<keyword evidence="20 28" id="KW-0472">Membrane</keyword>
<evidence type="ECO:0000256" key="11">
    <source>
        <dbReference type="ARBA" id="ARBA00022670"/>
    </source>
</evidence>
<dbReference type="InterPro" id="IPR031376">
    <property type="entry name" value="PCB_OB"/>
</dbReference>
<keyword evidence="12" id="KW-0328">Glycosyltransferase</keyword>
<keyword evidence="19 28" id="KW-1133">Transmembrane helix</keyword>
<name>K2K2F9_9GAMM</name>
<evidence type="ECO:0000259" key="31">
    <source>
        <dbReference type="Pfam" id="PF17092"/>
    </source>
</evidence>
<evidence type="ECO:0000256" key="26">
    <source>
        <dbReference type="ARBA" id="ARBA00049902"/>
    </source>
</evidence>
<keyword evidence="21" id="KW-0046">Antibiotic resistance</keyword>
<organism evidence="32 33">
    <name type="scientific">Idiomarina xiamenensis 10-D-4</name>
    <dbReference type="NCBI Taxonomy" id="740709"/>
    <lineage>
        <taxon>Bacteria</taxon>
        <taxon>Pseudomonadati</taxon>
        <taxon>Pseudomonadota</taxon>
        <taxon>Gammaproteobacteria</taxon>
        <taxon>Alteromonadales</taxon>
        <taxon>Idiomarinaceae</taxon>
        <taxon>Idiomarina</taxon>
    </lineage>
</organism>
<protein>
    <recommendedName>
        <fullName evidence="7">Penicillin-binding protein 1A</fullName>
        <ecNumber evidence="25">2.4.99.28</ecNumber>
        <ecNumber evidence="6">3.4.16.4</ecNumber>
    </recommendedName>
</protein>
<reference evidence="32 33" key="1">
    <citation type="journal article" date="2012" name="J. Bacteriol.">
        <title>Genome Sequence of Idiomarina xiamenensis Type Strain 10-D-4.</title>
        <authorList>
            <person name="Lai Q."/>
            <person name="Wang L."/>
            <person name="Wang W."/>
            <person name="Shao Z."/>
        </authorList>
    </citation>
    <scope>NUCLEOTIDE SEQUENCE [LARGE SCALE GENOMIC DNA]</scope>
    <source>
        <strain evidence="32 33">10-D-4</strain>
    </source>
</reference>
<evidence type="ECO:0000256" key="9">
    <source>
        <dbReference type="ARBA" id="ARBA00022519"/>
    </source>
</evidence>
<dbReference type="Pfam" id="PF00912">
    <property type="entry name" value="Transgly"/>
    <property type="match status" value="1"/>
</dbReference>
<comment type="function">
    <text evidence="1">Cell wall formation. Synthesis of cross-linked peptidoglycan from the lipid intermediates. The enzyme has a penicillin-insensitive transglycosylase N-terminal domain (formation of linear glycan strands) and a penicillin-sensitive transpeptidase C-terminal domain (cross-linking of the peptide subunits).</text>
</comment>
<dbReference type="FunFam" id="1.10.3810.10:FF:000003">
    <property type="entry name" value="Penicillin-binding protein 1a"/>
    <property type="match status" value="1"/>
</dbReference>
<dbReference type="InterPro" id="IPR023346">
    <property type="entry name" value="Lysozyme-like_dom_sf"/>
</dbReference>
<dbReference type="UniPathway" id="UPA00219"/>
<evidence type="ECO:0000256" key="7">
    <source>
        <dbReference type="ARBA" id="ARBA00018638"/>
    </source>
</evidence>
<dbReference type="PATRIC" id="fig|740709.3.peg.2192"/>
<evidence type="ECO:0000256" key="13">
    <source>
        <dbReference type="ARBA" id="ARBA00022679"/>
    </source>
</evidence>
<feature type="domain" description="Penicillin-binding protein OB-like" evidence="31">
    <location>
        <begin position="317"/>
        <end position="443"/>
    </location>
</feature>
<comment type="pathway">
    <text evidence="27">Glycan biosynthesis.</text>
</comment>
<dbReference type="InterPro" id="IPR036950">
    <property type="entry name" value="PBP_transglycosylase"/>
</dbReference>
<dbReference type="EC" id="2.4.99.28" evidence="25"/>
<dbReference type="Gene3D" id="3.40.710.10">
    <property type="entry name" value="DD-peptidase/beta-lactamase superfamily"/>
    <property type="match status" value="2"/>
</dbReference>
<keyword evidence="10" id="KW-0121">Carboxypeptidase</keyword>
<dbReference type="NCBIfam" id="TIGR02074">
    <property type="entry name" value="PBP_1a_fam"/>
    <property type="match status" value="1"/>
</dbReference>
<keyword evidence="8" id="KW-1003">Cell membrane</keyword>
<evidence type="ECO:0000256" key="10">
    <source>
        <dbReference type="ARBA" id="ARBA00022645"/>
    </source>
</evidence>
<dbReference type="SUPFAM" id="SSF53955">
    <property type="entry name" value="Lysozyme-like"/>
    <property type="match status" value="1"/>
</dbReference>
<dbReference type="AlphaFoldDB" id="K2K2F9"/>
<evidence type="ECO:0000259" key="30">
    <source>
        <dbReference type="Pfam" id="PF00912"/>
    </source>
</evidence>
<feature type="transmembrane region" description="Helical" evidence="28">
    <location>
        <begin position="7"/>
        <end position="29"/>
    </location>
</feature>
<dbReference type="eggNOG" id="COG5009">
    <property type="taxonomic scope" value="Bacteria"/>
</dbReference>
<dbReference type="Pfam" id="PF00905">
    <property type="entry name" value="Transpeptidase"/>
    <property type="match status" value="1"/>
</dbReference>
<comment type="caution">
    <text evidence="32">The sequence shown here is derived from an EMBL/GenBank/DDBJ whole genome shotgun (WGS) entry which is preliminary data.</text>
</comment>
<evidence type="ECO:0000256" key="8">
    <source>
        <dbReference type="ARBA" id="ARBA00022475"/>
    </source>
</evidence>
<evidence type="ECO:0000256" key="2">
    <source>
        <dbReference type="ARBA" id="ARBA00004249"/>
    </source>
</evidence>
<evidence type="ECO:0000256" key="1">
    <source>
        <dbReference type="ARBA" id="ARBA00002624"/>
    </source>
</evidence>
<feature type="domain" description="Penicillin-binding protein transpeptidase" evidence="29">
    <location>
        <begin position="448"/>
        <end position="717"/>
    </location>
</feature>
<dbReference type="Pfam" id="PF17092">
    <property type="entry name" value="PCB_OB"/>
    <property type="match status" value="1"/>
</dbReference>
<evidence type="ECO:0000256" key="5">
    <source>
        <dbReference type="ARBA" id="ARBA00007739"/>
    </source>
</evidence>
<comment type="similarity">
    <text evidence="4">In the C-terminal section; belongs to the transpeptidase family.</text>
</comment>
<dbReference type="InterPro" id="IPR012338">
    <property type="entry name" value="Beta-lactam/transpept-like"/>
</dbReference>
<keyword evidence="15" id="KW-0378">Hydrolase</keyword>
<dbReference type="OrthoDB" id="9766909at2"/>
<evidence type="ECO:0000256" key="18">
    <source>
        <dbReference type="ARBA" id="ARBA00022984"/>
    </source>
</evidence>
<dbReference type="PANTHER" id="PTHR32282:SF27">
    <property type="entry name" value="PENICILLIN-BINDING PROTEIN 1A"/>
    <property type="match status" value="1"/>
</dbReference>
<dbReference type="STRING" id="740709.A10D4_10859"/>
<keyword evidence="16" id="KW-0133">Cell shape</keyword>
<dbReference type="GO" id="GO:0009002">
    <property type="term" value="F:serine-type D-Ala-D-Ala carboxypeptidase activity"/>
    <property type="evidence" value="ECO:0007669"/>
    <property type="project" value="UniProtKB-EC"/>
</dbReference>
<comment type="catalytic activity">
    <reaction evidence="24">
        <text>Preferential cleavage: (Ac)2-L-Lys-D-Ala-|-D-Ala. Also transpeptidation of peptidyl-alanyl moieties that are N-acyl substituents of D-alanine.</text>
        <dbReference type="EC" id="3.4.16.4"/>
    </reaction>
</comment>
<comment type="similarity">
    <text evidence="5">In the N-terminal section; belongs to the glycosyltransferase 51 family.</text>
</comment>
<evidence type="ECO:0000256" key="14">
    <source>
        <dbReference type="ARBA" id="ARBA00022692"/>
    </source>
</evidence>
<dbReference type="EC" id="3.4.16.4" evidence="6"/>
<evidence type="ECO:0000256" key="3">
    <source>
        <dbReference type="ARBA" id="ARBA00004752"/>
    </source>
</evidence>
<dbReference type="InterPro" id="IPR050396">
    <property type="entry name" value="Glycosyltr_51/Transpeptidase"/>
</dbReference>
<comment type="pathway">
    <text evidence="3">Cell wall biogenesis; peptidoglycan biosynthesis.</text>
</comment>
<dbReference type="GO" id="GO:0008658">
    <property type="term" value="F:penicillin binding"/>
    <property type="evidence" value="ECO:0007669"/>
    <property type="project" value="InterPro"/>
</dbReference>
<keyword evidence="14 28" id="KW-0812">Transmembrane</keyword>
<evidence type="ECO:0000256" key="4">
    <source>
        <dbReference type="ARBA" id="ARBA00007090"/>
    </source>
</evidence>
<dbReference type="InterPro" id="IPR001460">
    <property type="entry name" value="PCN-bd_Tpept"/>
</dbReference>
<keyword evidence="22" id="KW-0511">Multifunctional enzyme</keyword>
<dbReference type="InterPro" id="IPR001264">
    <property type="entry name" value="Glyco_trans_51"/>
</dbReference>
<evidence type="ECO:0000256" key="19">
    <source>
        <dbReference type="ARBA" id="ARBA00022989"/>
    </source>
</evidence>
<sequence length="839" mass="92279">MRIFKRILLAILALGLVGILVIAGFYWAVKDDLPSVADIRDVRLQTPMQVYAKSGELISQFGEMRRIPLTLDEMPQQMIDAILATEDNRFYEHFGIDPIGVARAFFGLVTTGEIQGGGSTITMQLARNVYLSFEQRFIRKVKEAFITLRIEQELSKDEILELYLNKIAFGQRAYGVGAAAQVYYGKPLKDLTLAQIATIAGLPKAPSTLNPISNPARSKERRRVVLLRMLDEKKISREQFEEAANAPVTARYHGAQIAMSAPYLAEMVRQEMVDRFGEDEAYNGGYRVYTTVNAHMQIAAQQAVMNNLHLYDERHGYRGPVAWLWGKPKDGKKPQQQPATLALTSENQAWQPQQINDYLANQPVIGMTVPAVVTKLGEDSAQLIIKGGEQAALSFANVRWAREYLNEDRQGAAPQTIADVLQAGQHILVRKTDNGWRLAQVPEPSSALVSLNPKDGAVDAIVGGYSFALSQYNRAVQAERQVGSNIKPFLYSAAFDNGFTLASLVNDAPINQWNPGTGVAWRPKNSPDVYEGPMRLRKALAKSKNVVSVRLIRAVGVDTVAEHLQKFGLSPDAIPHNESLSLGSMSMTPMQVARGYAVLANGGHLVNPYFIERVENSDGEVIYEAQPAVACASCADDPSRVTQAPQVISEQNAFLVKQAMNSAVWGGGSWAHKTGWNGTAWRIQRSKPLINNVGRNIAGKTGTTNDVKDTWFSGFTTGIVTSVWVGFDNVERQLGHSSMHPDLDRDEQPISGGEAGAKTALPAWIDFMAEATAYTENNGFDVPPGVSSVRIDLDTGKLSKNNDYSSRFEYFLIGTEPKEFAESNSAPVVFDDEEDGSIF</sequence>
<keyword evidence="9" id="KW-0997">Cell inner membrane</keyword>
<comment type="subcellular location">
    <subcellularLocation>
        <location evidence="2">Cell inner membrane</location>
        <topology evidence="2">Single-pass type II membrane protein</topology>
    </subcellularLocation>
</comment>
<dbReference type="EMBL" id="AMRG01000014">
    <property type="protein sequence ID" value="EKE80882.1"/>
    <property type="molecule type" value="Genomic_DNA"/>
</dbReference>
<dbReference type="GO" id="GO:0005886">
    <property type="term" value="C:plasma membrane"/>
    <property type="evidence" value="ECO:0007669"/>
    <property type="project" value="UniProtKB-SubCell"/>
</dbReference>
<keyword evidence="13" id="KW-0808">Transferase</keyword>
<evidence type="ECO:0000256" key="25">
    <source>
        <dbReference type="ARBA" id="ARBA00044770"/>
    </source>
</evidence>
<keyword evidence="33" id="KW-1185">Reference proteome</keyword>
<evidence type="ECO:0000256" key="15">
    <source>
        <dbReference type="ARBA" id="ARBA00022801"/>
    </source>
</evidence>
<dbReference type="Proteomes" id="UP000014115">
    <property type="component" value="Unassembled WGS sequence"/>
</dbReference>